<proteinExistence type="predicted"/>
<evidence type="ECO:0000256" key="1">
    <source>
        <dbReference type="SAM" id="Coils"/>
    </source>
</evidence>
<name>A0A7J6KX36_PEROL</name>
<protein>
    <submittedName>
        <fullName evidence="3">Uncharacterized protein</fullName>
    </submittedName>
</protein>
<reference evidence="3 4" key="1">
    <citation type="submission" date="2020-04" db="EMBL/GenBank/DDBJ databases">
        <title>Perkinsus olseni comparative genomics.</title>
        <authorList>
            <person name="Bogema D.R."/>
        </authorList>
    </citation>
    <scope>NUCLEOTIDE SEQUENCE [LARGE SCALE GENOMIC DNA]</scope>
    <source>
        <strain evidence="3">ATCC PRA-31</strain>
    </source>
</reference>
<sequence length="1069" mass="120362">MPKPVSHEDLDLLRSELIGMIDTVKKGDMVTAVRPIKMDIEKLKASVETELPQQIKKASSDLRSAVERKLSEGLSSQQKSQANKFAELQETLDRTRTELDALAKRLDDSQSGHSRTFAALDKRLERMQSENLEEVGRVSREAMTTLRKEIEVAITDARARSKELQQRVDESASKLEAEVKAGNERITHKGENLEKTLVTRMTAVENLVDEAVTVAHNVSTRRIEWKLQEVSRVLGEPRHAQVFSPPISAGGAGIMRLEVRVRRLKNLEGSSDADDDSTSARQQPSDCSVFLWAPAGTTVVFELHVGDKWGPNGEEEAGENTARRYRSMRYEHTFVASLSAFGGMDFHLKQFSDWIEDSLIVGVEVLEIQATLPLMSTLKSPQELAEEINNGSDDPLPLVSSGFPIDLPLPSFESTPCGEFPQSLSIMRYTSHRTLDQVRRYVDQMKNRSCKRVEWRIDNISVLARTFTQGRPLHSCPFTVAGLEQVRLIFYPAGYFNAASGYCSLYTRAPPGTAIRAKLFIGRQPRNVAFEFDGSCSAFGRANFCLLQSEVDQATDSVTVGVEIIEGKQVLMARLPGSNPSTIKMVRSEGGGALEGVREVNTDVMAMPSENSQMLSTSSLSDYLNNTSGGPSMETTSHSLPRLDEHHGGRRSKGRLPQRVMTCDFIEVHPTDFYEVLNILEFKAPVYVLVAWSPSDTNGPYRPTWEPLFDLFGSFDPDPAVQRMIDREMERAHFQGKDWAYRRLTKAEKVGYIRNPPPMPWCIYKVPGPSSGQDYQKYLDECFLPESIGADWGAVRKDVDKEIRQDILRLRSPEETGHLGRFGVDINMRAKPRHGQLFFRGEPRNTKRNVVGQMVECNKYIIDFSRPIATRSLIPPTAPAVRSALQDIIDFSVEYASRAGLDPDNALSFRILVKVAQQPWHVDDDMVKEAVRVVLEWLGTRHLARFWDYITVDATRVRAHAQLPHFERQGLGGAVCVSPHQLEENQGSPFYYDSRHSRSVRVPLECPPFQLWERFPNTAYGCGEKTGTARQVWVTFGYRLRDRPTRTEATRLQEELSWAKPGLCFTAET</sequence>
<evidence type="ECO:0000313" key="4">
    <source>
        <dbReference type="Proteomes" id="UP000572268"/>
    </source>
</evidence>
<feature type="compositionally biased region" description="Polar residues" evidence="2">
    <location>
        <begin position="626"/>
        <end position="639"/>
    </location>
</feature>
<dbReference type="AlphaFoldDB" id="A0A7J6KX36"/>
<feature type="region of interest" description="Disordered" evidence="2">
    <location>
        <begin position="626"/>
        <end position="654"/>
    </location>
</feature>
<feature type="coiled-coil region" evidence="1">
    <location>
        <begin position="147"/>
        <end position="174"/>
    </location>
</feature>
<evidence type="ECO:0000313" key="3">
    <source>
        <dbReference type="EMBL" id="KAF4651487.1"/>
    </source>
</evidence>
<accession>A0A7J6KX36</accession>
<evidence type="ECO:0000256" key="2">
    <source>
        <dbReference type="SAM" id="MobiDB-lite"/>
    </source>
</evidence>
<dbReference type="Proteomes" id="UP000572268">
    <property type="component" value="Unassembled WGS sequence"/>
</dbReference>
<organism evidence="3 4">
    <name type="scientific">Perkinsus olseni</name>
    <name type="common">Perkinsus atlanticus</name>
    <dbReference type="NCBI Taxonomy" id="32597"/>
    <lineage>
        <taxon>Eukaryota</taxon>
        <taxon>Sar</taxon>
        <taxon>Alveolata</taxon>
        <taxon>Perkinsozoa</taxon>
        <taxon>Perkinsea</taxon>
        <taxon>Perkinsida</taxon>
        <taxon>Perkinsidae</taxon>
        <taxon>Perkinsus</taxon>
    </lineage>
</organism>
<dbReference type="Gene3D" id="2.60.210.10">
    <property type="entry name" value="Apoptosis, Tumor Necrosis Factor Receptor Associated Protein 2, Chain A"/>
    <property type="match status" value="1"/>
</dbReference>
<dbReference type="EMBL" id="JABANN010001047">
    <property type="protein sequence ID" value="KAF4651487.1"/>
    <property type="molecule type" value="Genomic_DNA"/>
</dbReference>
<dbReference type="InterPro" id="IPR008974">
    <property type="entry name" value="TRAF-like"/>
</dbReference>
<comment type="caution">
    <text evidence="3">The sequence shown here is derived from an EMBL/GenBank/DDBJ whole genome shotgun (WGS) entry which is preliminary data.</text>
</comment>
<gene>
    <name evidence="3" type="ORF">FOL46_000286</name>
</gene>
<keyword evidence="1" id="KW-0175">Coiled coil</keyword>
<dbReference type="SUPFAM" id="SSF49599">
    <property type="entry name" value="TRAF domain-like"/>
    <property type="match status" value="1"/>
</dbReference>